<dbReference type="GO" id="GO:0031641">
    <property type="term" value="P:regulation of myelination"/>
    <property type="evidence" value="ECO:0007669"/>
    <property type="project" value="InterPro"/>
</dbReference>
<evidence type="ECO:0000256" key="2">
    <source>
        <dbReference type="SAM" id="Phobius"/>
    </source>
</evidence>
<organism evidence="3 4">
    <name type="scientific">Electrophorus voltai</name>
    <dbReference type="NCBI Taxonomy" id="2609070"/>
    <lineage>
        <taxon>Eukaryota</taxon>
        <taxon>Metazoa</taxon>
        <taxon>Chordata</taxon>
        <taxon>Craniata</taxon>
        <taxon>Vertebrata</taxon>
        <taxon>Euteleostomi</taxon>
        <taxon>Actinopterygii</taxon>
        <taxon>Neopterygii</taxon>
        <taxon>Teleostei</taxon>
        <taxon>Ostariophysi</taxon>
        <taxon>Gymnotiformes</taxon>
        <taxon>Gymnotoidei</taxon>
        <taxon>Gymnotidae</taxon>
        <taxon>Electrophorus</taxon>
    </lineage>
</organism>
<dbReference type="Proteomes" id="UP001239994">
    <property type="component" value="Unassembled WGS sequence"/>
</dbReference>
<dbReference type="PANTHER" id="PTHR35974:SF1">
    <property type="entry name" value="NONCOMPACT MYELIN-ASSOCIATED PROTEIN"/>
    <property type="match status" value="1"/>
</dbReference>
<dbReference type="EMBL" id="JAROKS010000018">
    <property type="protein sequence ID" value="KAK1793351.1"/>
    <property type="molecule type" value="Genomic_DNA"/>
</dbReference>
<keyword evidence="2" id="KW-0812">Transmembrane</keyword>
<feature type="transmembrane region" description="Helical" evidence="2">
    <location>
        <begin position="61"/>
        <end position="81"/>
    </location>
</feature>
<reference evidence="3" key="1">
    <citation type="submission" date="2023-03" db="EMBL/GenBank/DDBJ databases">
        <title>Electrophorus voltai genome.</title>
        <authorList>
            <person name="Bian C."/>
        </authorList>
    </citation>
    <scope>NUCLEOTIDE SEQUENCE</scope>
    <source>
        <strain evidence="3">CB-2022</strain>
        <tissue evidence="3">Muscle</tissue>
    </source>
</reference>
<evidence type="ECO:0000256" key="1">
    <source>
        <dbReference type="SAM" id="MobiDB-lite"/>
    </source>
</evidence>
<accession>A0AAD9DTG4</accession>
<keyword evidence="4" id="KW-1185">Reference proteome</keyword>
<dbReference type="PANTHER" id="PTHR35974">
    <property type="entry name" value="NONCOMPACT MYELIN-ASSOCIATED PROTEIN"/>
    <property type="match status" value="1"/>
</dbReference>
<dbReference type="GO" id="GO:0033270">
    <property type="term" value="C:paranode region of axon"/>
    <property type="evidence" value="ECO:0007669"/>
    <property type="project" value="InterPro"/>
</dbReference>
<feature type="region of interest" description="Disordered" evidence="1">
    <location>
        <begin position="95"/>
        <end position="160"/>
    </location>
</feature>
<keyword evidence="2" id="KW-1133">Transmembrane helix</keyword>
<dbReference type="GO" id="GO:0005886">
    <property type="term" value="C:plasma membrane"/>
    <property type="evidence" value="ECO:0007669"/>
    <property type="project" value="InterPro"/>
</dbReference>
<gene>
    <name evidence="3" type="ORF">P4O66_011421</name>
</gene>
<proteinExistence type="predicted"/>
<feature type="non-terminal residue" evidence="3">
    <location>
        <position position="1"/>
    </location>
</feature>
<evidence type="ECO:0000313" key="4">
    <source>
        <dbReference type="Proteomes" id="UP001239994"/>
    </source>
</evidence>
<dbReference type="GO" id="GO:0043220">
    <property type="term" value="C:Schmidt-Lanterman incisure"/>
    <property type="evidence" value="ECO:0007669"/>
    <property type="project" value="InterPro"/>
</dbReference>
<dbReference type="InterPro" id="IPR038940">
    <property type="entry name" value="NCMAP"/>
</dbReference>
<dbReference type="GO" id="GO:0019911">
    <property type="term" value="F:structural constituent of myelin sheath"/>
    <property type="evidence" value="ECO:0007669"/>
    <property type="project" value="InterPro"/>
</dbReference>
<feature type="compositionally biased region" description="Polar residues" evidence="1">
    <location>
        <begin position="107"/>
        <end position="136"/>
    </location>
</feature>
<comment type="caution">
    <text evidence="3">The sequence shown here is derived from an EMBL/GenBank/DDBJ whole genome shotgun (WGS) entry which is preliminary data.</text>
</comment>
<name>A0AAD9DTG4_9TELE</name>
<protein>
    <submittedName>
        <fullName evidence="3">Uncharacterized protein</fullName>
    </submittedName>
</protein>
<dbReference type="AlphaFoldDB" id="A0AAD9DTG4"/>
<keyword evidence="2" id="KW-0472">Membrane</keyword>
<evidence type="ECO:0000313" key="3">
    <source>
        <dbReference type="EMBL" id="KAK1793351.1"/>
    </source>
</evidence>
<sequence>LGFPVIPCVFSFTGQYSLCFRTVLKMQASTVSPVTSSATTIYNTTITTKSTQQILIQSSGAMIAIIVIGIVIILAMLLIILKTYNRRTHAARVLAGSSGKTTRKHTSSATQALPMTHVHTSSARGSFVQSPASSENGPPRADLGDPREQLSANGDLTKII</sequence>